<evidence type="ECO:0000256" key="5">
    <source>
        <dbReference type="ARBA" id="ARBA00022833"/>
    </source>
</evidence>
<dbReference type="EC" id="4.2.1.1" evidence="2 10"/>
<dbReference type="GO" id="GO:0015976">
    <property type="term" value="P:carbon utilization"/>
    <property type="evidence" value="ECO:0007669"/>
    <property type="project" value="InterPro"/>
</dbReference>
<comment type="function">
    <text evidence="10">Reversible hydration of carbon dioxide.</text>
</comment>
<accession>L8GR38</accession>
<dbReference type="GO" id="GO:0004089">
    <property type="term" value="F:carbonate dehydratase activity"/>
    <property type="evidence" value="ECO:0007669"/>
    <property type="project" value="UniProtKB-UniRule"/>
</dbReference>
<comment type="similarity">
    <text evidence="1 10">Belongs to the beta-class carbonic anhydrase family.</text>
</comment>
<evidence type="ECO:0000256" key="4">
    <source>
        <dbReference type="ARBA" id="ARBA00022723"/>
    </source>
</evidence>
<comment type="cofactor">
    <cofactor evidence="9">
        <name>Zn(2+)</name>
        <dbReference type="ChEBI" id="CHEBI:29105"/>
    </cofactor>
    <text evidence="9">Binds 1 zinc ion per subunit.</text>
</comment>
<dbReference type="Gene3D" id="3.40.1050.10">
    <property type="entry name" value="Carbonic anhydrase"/>
    <property type="match status" value="1"/>
</dbReference>
<evidence type="ECO:0000256" key="3">
    <source>
        <dbReference type="ARBA" id="ARBA00014628"/>
    </source>
</evidence>
<dbReference type="PROSITE" id="PS00705">
    <property type="entry name" value="PROK_CO2_ANHYDRASE_2"/>
    <property type="match status" value="1"/>
</dbReference>
<protein>
    <recommendedName>
        <fullName evidence="3 10">Carbonic anhydrase</fullName>
        <ecNumber evidence="2 10">4.2.1.1</ecNumber>
    </recommendedName>
    <alternativeName>
        <fullName evidence="7 10">Carbonate dehydratase</fullName>
    </alternativeName>
</protein>
<proteinExistence type="inferred from homology"/>
<evidence type="ECO:0000256" key="8">
    <source>
        <dbReference type="ARBA" id="ARBA00048348"/>
    </source>
</evidence>
<dbReference type="InterPro" id="IPR001765">
    <property type="entry name" value="Carbonic_anhydrase"/>
</dbReference>
<evidence type="ECO:0000313" key="12">
    <source>
        <dbReference type="Proteomes" id="UP000011083"/>
    </source>
</evidence>
<dbReference type="EMBL" id="KB008026">
    <property type="protein sequence ID" value="ELR15594.1"/>
    <property type="molecule type" value="Genomic_DNA"/>
</dbReference>
<keyword evidence="4 9" id="KW-0479">Metal-binding</keyword>
<evidence type="ECO:0000256" key="6">
    <source>
        <dbReference type="ARBA" id="ARBA00023239"/>
    </source>
</evidence>
<dbReference type="RefSeq" id="XP_004337607.1">
    <property type="nucleotide sequence ID" value="XM_004337559.1"/>
</dbReference>
<dbReference type="SMR" id="L8GR38"/>
<dbReference type="PANTHER" id="PTHR11002:SF76">
    <property type="entry name" value="CARBONIC ANHYDRASE"/>
    <property type="match status" value="1"/>
</dbReference>
<evidence type="ECO:0000256" key="10">
    <source>
        <dbReference type="RuleBase" id="RU003956"/>
    </source>
</evidence>
<dbReference type="OMA" id="WHYIIET"/>
<reference evidence="11 12" key="1">
    <citation type="journal article" date="2013" name="Genome Biol.">
        <title>Genome of Acanthamoeba castellanii highlights extensive lateral gene transfer and early evolution of tyrosine kinase signaling.</title>
        <authorList>
            <person name="Clarke M."/>
            <person name="Lohan A.J."/>
            <person name="Liu B."/>
            <person name="Lagkouvardos I."/>
            <person name="Roy S."/>
            <person name="Zafar N."/>
            <person name="Bertelli C."/>
            <person name="Schilde C."/>
            <person name="Kianianmomeni A."/>
            <person name="Burglin T.R."/>
            <person name="Frech C."/>
            <person name="Turcotte B."/>
            <person name="Kopec K.O."/>
            <person name="Synnott J.M."/>
            <person name="Choo C."/>
            <person name="Paponov I."/>
            <person name="Finkler A."/>
            <person name="Soon Heng Tan C."/>
            <person name="Hutchins A.P."/>
            <person name="Weinmeier T."/>
            <person name="Rattei T."/>
            <person name="Chu J.S."/>
            <person name="Gimenez G."/>
            <person name="Irimia M."/>
            <person name="Rigden D.J."/>
            <person name="Fitzpatrick D.A."/>
            <person name="Lorenzo-Morales J."/>
            <person name="Bateman A."/>
            <person name="Chiu C.H."/>
            <person name="Tang P."/>
            <person name="Hegemann P."/>
            <person name="Fromm H."/>
            <person name="Raoult D."/>
            <person name="Greub G."/>
            <person name="Miranda-Saavedra D."/>
            <person name="Chen N."/>
            <person name="Nash P."/>
            <person name="Ginger M.L."/>
            <person name="Horn M."/>
            <person name="Schaap P."/>
            <person name="Caler L."/>
            <person name="Loftus B."/>
        </authorList>
    </citation>
    <scope>NUCLEOTIDE SEQUENCE [LARGE SCALE GENOMIC DNA]</scope>
    <source>
        <strain evidence="11 12">Neff</strain>
    </source>
</reference>
<dbReference type="KEGG" id="acan:ACA1_164750"/>
<dbReference type="FunFam" id="3.40.1050.10:FF:000001">
    <property type="entry name" value="Carbonic anhydrase"/>
    <property type="match status" value="1"/>
</dbReference>
<dbReference type="SMART" id="SM00947">
    <property type="entry name" value="Pro_CA"/>
    <property type="match status" value="1"/>
</dbReference>
<sequence>MRRGLASSISLRSSAIARGGVSVLPRMAASSPLHSTTSTCLCARCATATTLPQRSISTDDKLKDEMLRMRESYNDLINGNKEWVAQQLEKDPDLFKRLSAGQSPQVLWIGCSDSRVPANVITGSDPGSIFVHRNIANTVVHTDMNLLSVLQYAVDVLQVKHVIVCGHYGCGGVIASMTNNQFGMVDNWLRNLKDEYMLHREELESIPNDADRAKRMTELHVIEGVYNVCRTSIIKDAWERRKSANVFPHVHGWVYGIHDGFVRDLNVSVRGPDDVPLLVRKPVNPSKC</sequence>
<comment type="catalytic activity">
    <reaction evidence="8 10">
        <text>hydrogencarbonate + H(+) = CO2 + H2O</text>
        <dbReference type="Rhea" id="RHEA:10748"/>
        <dbReference type="ChEBI" id="CHEBI:15377"/>
        <dbReference type="ChEBI" id="CHEBI:15378"/>
        <dbReference type="ChEBI" id="CHEBI:16526"/>
        <dbReference type="ChEBI" id="CHEBI:17544"/>
        <dbReference type="EC" id="4.2.1.1"/>
    </reaction>
</comment>
<keyword evidence="6 10" id="KW-0456">Lyase</keyword>
<feature type="binding site" evidence="9">
    <location>
        <position position="113"/>
    </location>
    <ligand>
        <name>Zn(2+)</name>
        <dbReference type="ChEBI" id="CHEBI:29105"/>
    </ligand>
</feature>
<dbReference type="Proteomes" id="UP000011083">
    <property type="component" value="Unassembled WGS sequence"/>
</dbReference>
<evidence type="ECO:0000256" key="7">
    <source>
        <dbReference type="ARBA" id="ARBA00031969"/>
    </source>
</evidence>
<dbReference type="Pfam" id="PF00484">
    <property type="entry name" value="Pro_CA"/>
    <property type="match status" value="1"/>
</dbReference>
<keyword evidence="12" id="KW-1185">Reference proteome</keyword>
<dbReference type="InterPro" id="IPR036874">
    <property type="entry name" value="Carbonic_anhydrase_sf"/>
</dbReference>
<dbReference type="InterPro" id="IPR015892">
    <property type="entry name" value="Carbonic_anhydrase_CS"/>
</dbReference>
<gene>
    <name evidence="11" type="ORF">ACA1_164750</name>
</gene>
<organism evidence="11 12">
    <name type="scientific">Acanthamoeba castellanii (strain ATCC 30010 / Neff)</name>
    <dbReference type="NCBI Taxonomy" id="1257118"/>
    <lineage>
        <taxon>Eukaryota</taxon>
        <taxon>Amoebozoa</taxon>
        <taxon>Discosea</taxon>
        <taxon>Longamoebia</taxon>
        <taxon>Centramoebida</taxon>
        <taxon>Acanthamoebidae</taxon>
        <taxon>Acanthamoeba</taxon>
    </lineage>
</organism>
<dbReference type="GeneID" id="14916210"/>
<evidence type="ECO:0000256" key="2">
    <source>
        <dbReference type="ARBA" id="ARBA00012925"/>
    </source>
</evidence>
<feature type="binding site" evidence="9">
    <location>
        <position position="170"/>
    </location>
    <ligand>
        <name>Zn(2+)</name>
        <dbReference type="ChEBI" id="CHEBI:29105"/>
    </ligand>
</feature>
<dbReference type="OrthoDB" id="10248475at2759"/>
<dbReference type="STRING" id="1257118.L8GR38"/>
<evidence type="ECO:0000313" key="11">
    <source>
        <dbReference type="EMBL" id="ELR15594.1"/>
    </source>
</evidence>
<feature type="binding site" evidence="9">
    <location>
        <position position="167"/>
    </location>
    <ligand>
        <name>Zn(2+)</name>
        <dbReference type="ChEBI" id="CHEBI:29105"/>
    </ligand>
</feature>
<evidence type="ECO:0000256" key="1">
    <source>
        <dbReference type="ARBA" id="ARBA00006217"/>
    </source>
</evidence>
<dbReference type="PANTHER" id="PTHR11002">
    <property type="entry name" value="CARBONIC ANHYDRASE"/>
    <property type="match status" value="1"/>
</dbReference>
<dbReference type="VEuPathDB" id="AmoebaDB:ACA1_164750"/>
<dbReference type="AlphaFoldDB" id="L8GR38"/>
<dbReference type="PROSITE" id="PS00704">
    <property type="entry name" value="PROK_CO2_ANHYDRASE_1"/>
    <property type="match status" value="1"/>
</dbReference>
<name>L8GR38_ACACF</name>
<dbReference type="CDD" id="cd00883">
    <property type="entry name" value="beta_CA_cladeA"/>
    <property type="match status" value="1"/>
</dbReference>
<keyword evidence="5 9" id="KW-0862">Zinc</keyword>
<feature type="binding site" evidence="9">
    <location>
        <position position="111"/>
    </location>
    <ligand>
        <name>Zn(2+)</name>
        <dbReference type="ChEBI" id="CHEBI:29105"/>
    </ligand>
</feature>
<evidence type="ECO:0000256" key="9">
    <source>
        <dbReference type="PIRSR" id="PIRSR601765-1"/>
    </source>
</evidence>
<dbReference type="GO" id="GO:0008270">
    <property type="term" value="F:zinc ion binding"/>
    <property type="evidence" value="ECO:0007669"/>
    <property type="project" value="UniProtKB-UniRule"/>
</dbReference>
<dbReference type="SUPFAM" id="SSF53056">
    <property type="entry name" value="beta-carbonic anhydrase, cab"/>
    <property type="match status" value="1"/>
</dbReference>